<dbReference type="InterPro" id="IPR036852">
    <property type="entry name" value="Peptidase_S8/S53_dom_sf"/>
</dbReference>
<feature type="signal peptide" evidence="6">
    <location>
        <begin position="1"/>
        <end position="30"/>
    </location>
</feature>
<evidence type="ECO:0000256" key="5">
    <source>
        <dbReference type="PROSITE-ProRule" id="PRU01240"/>
    </source>
</evidence>
<feature type="active site" description="Charge relay system" evidence="5">
    <location>
        <position position="241"/>
    </location>
</feature>
<keyword evidence="6" id="KW-0732">Signal</keyword>
<dbReference type="Proteomes" id="UP001490330">
    <property type="component" value="Unassembled WGS sequence"/>
</dbReference>
<accession>A0ABV1VK19</accession>
<dbReference type="InterPro" id="IPR023828">
    <property type="entry name" value="Peptidase_S8_Ser-AS"/>
</dbReference>
<dbReference type="InterPro" id="IPR000209">
    <property type="entry name" value="Peptidase_S8/S53_dom"/>
</dbReference>
<dbReference type="Gene3D" id="3.40.50.200">
    <property type="entry name" value="Peptidase S8/S53 domain"/>
    <property type="match status" value="1"/>
</dbReference>
<dbReference type="InterPro" id="IPR050131">
    <property type="entry name" value="Peptidase_S8_subtilisin-like"/>
</dbReference>
<evidence type="ECO:0000256" key="3">
    <source>
        <dbReference type="ARBA" id="ARBA00022801"/>
    </source>
</evidence>
<evidence type="ECO:0000259" key="7">
    <source>
        <dbReference type="Pfam" id="PF00082"/>
    </source>
</evidence>
<evidence type="ECO:0000313" key="8">
    <source>
        <dbReference type="EMBL" id="MER6906834.1"/>
    </source>
</evidence>
<dbReference type="PANTHER" id="PTHR43806">
    <property type="entry name" value="PEPTIDASE S8"/>
    <property type="match status" value="1"/>
</dbReference>
<evidence type="ECO:0000256" key="6">
    <source>
        <dbReference type="SAM" id="SignalP"/>
    </source>
</evidence>
<evidence type="ECO:0000256" key="1">
    <source>
        <dbReference type="ARBA" id="ARBA00011073"/>
    </source>
</evidence>
<dbReference type="PRINTS" id="PR00723">
    <property type="entry name" value="SUBTILISIN"/>
</dbReference>
<reference evidence="8 9" key="1">
    <citation type="submission" date="2024-06" db="EMBL/GenBank/DDBJ databases">
        <title>The Natural Products Discovery Center: Release of the First 8490 Sequenced Strains for Exploring Actinobacteria Biosynthetic Diversity.</title>
        <authorList>
            <person name="Kalkreuter E."/>
            <person name="Kautsar S.A."/>
            <person name="Yang D."/>
            <person name="Bader C.D."/>
            <person name="Teijaro C.N."/>
            <person name="Fluegel L."/>
            <person name="Davis C.M."/>
            <person name="Simpson J.R."/>
            <person name="Lauterbach L."/>
            <person name="Steele A.D."/>
            <person name="Gui C."/>
            <person name="Meng S."/>
            <person name="Li G."/>
            <person name="Viehrig K."/>
            <person name="Ye F."/>
            <person name="Su P."/>
            <person name="Kiefer A.F."/>
            <person name="Nichols A."/>
            <person name="Cepeda A.J."/>
            <person name="Yan W."/>
            <person name="Fan B."/>
            <person name="Jiang Y."/>
            <person name="Adhikari A."/>
            <person name="Zheng C.-J."/>
            <person name="Schuster L."/>
            <person name="Cowan T.M."/>
            <person name="Smanski M.J."/>
            <person name="Chevrette M.G."/>
            <person name="De Carvalho L.P.S."/>
            <person name="Shen B."/>
        </authorList>
    </citation>
    <scope>NUCLEOTIDE SEQUENCE [LARGE SCALE GENOMIC DNA]</scope>
    <source>
        <strain evidence="8 9">NPDC000632</strain>
    </source>
</reference>
<evidence type="ECO:0000256" key="4">
    <source>
        <dbReference type="ARBA" id="ARBA00022825"/>
    </source>
</evidence>
<dbReference type="PROSITE" id="PS00138">
    <property type="entry name" value="SUBTILASE_SER"/>
    <property type="match status" value="1"/>
</dbReference>
<protein>
    <submittedName>
        <fullName evidence="8">S8 family serine peptidase</fullName>
    </submittedName>
</protein>
<organism evidence="8 9">
    <name type="scientific">Streptomyces flaveolus</name>
    <dbReference type="NCBI Taxonomy" id="67297"/>
    <lineage>
        <taxon>Bacteria</taxon>
        <taxon>Bacillati</taxon>
        <taxon>Actinomycetota</taxon>
        <taxon>Actinomycetes</taxon>
        <taxon>Kitasatosporales</taxon>
        <taxon>Streptomycetaceae</taxon>
        <taxon>Streptomyces</taxon>
    </lineage>
</organism>
<keyword evidence="4 5" id="KW-0720">Serine protease</keyword>
<dbReference type="PROSITE" id="PS51892">
    <property type="entry name" value="SUBTILASE"/>
    <property type="match status" value="1"/>
</dbReference>
<name>A0ABV1VK19_9ACTN</name>
<evidence type="ECO:0000256" key="2">
    <source>
        <dbReference type="ARBA" id="ARBA00022670"/>
    </source>
</evidence>
<feature type="active site" description="Charge relay system" evidence="5">
    <location>
        <position position="449"/>
    </location>
</feature>
<gene>
    <name evidence="8" type="ORF">ABT322_24470</name>
</gene>
<proteinExistence type="inferred from homology"/>
<dbReference type="EMBL" id="JBEPCV010000025">
    <property type="protein sequence ID" value="MER6906834.1"/>
    <property type="molecule type" value="Genomic_DNA"/>
</dbReference>
<dbReference type="PANTHER" id="PTHR43806:SF11">
    <property type="entry name" value="CEREVISIN-RELATED"/>
    <property type="match status" value="1"/>
</dbReference>
<feature type="chain" id="PRO_5045964201" evidence="6">
    <location>
        <begin position="31"/>
        <end position="1120"/>
    </location>
</feature>
<dbReference type="SUPFAM" id="SSF52743">
    <property type="entry name" value="Subtilisin-like"/>
    <property type="match status" value="1"/>
</dbReference>
<comment type="similarity">
    <text evidence="1 5">Belongs to the peptidase S8 family.</text>
</comment>
<comment type="caution">
    <text evidence="8">The sequence shown here is derived from an EMBL/GenBank/DDBJ whole genome shotgun (WGS) entry which is preliminary data.</text>
</comment>
<evidence type="ECO:0000313" key="9">
    <source>
        <dbReference type="Proteomes" id="UP001490330"/>
    </source>
</evidence>
<keyword evidence="2 5" id="KW-0645">Protease</keyword>
<dbReference type="RefSeq" id="WP_350720713.1">
    <property type="nucleotide sequence ID" value="NZ_JBEPCO010000021.1"/>
</dbReference>
<feature type="domain" description="Peptidase S8/S53" evidence="7">
    <location>
        <begin position="232"/>
        <end position="493"/>
    </location>
</feature>
<sequence>MFAKLRRGIPSVVVLSVTLAVLLPVPPAAADPAADGVFSGGASQAFESAETITLITGDVVTVASVDDRLTYTIDPAPGRRDISYREERGPGADGTEHVSLIPFDAEALIYAGKLDARLFDLTELAAAGYTDAETDALPLLVSYDKPGATRRTLAGGSHVTHSLESINAVALAQDKSRAGGLWDALVADETASTLDFGSDVSKVWLNGRMEVRDDVSVPQIGAPDAWAAGYDGTGTTVAVLDTGYDQTHPDLAGRVADAKDFTGSPNGTKDMHGHGTHVATTVAGDAAASDGKYVGVAPGATVIVGKVLGDSGSGTQASVIDGMEWAAGKGADIISMSLGGYASNGTDPESLALNALTEQTGALFVVAAGNAGAAETVGSPGSADAALTVGAVDSANALASFSSRGPRVFDGAIKPDITGPGVAVTAGRSSTGSAGTPVNQYYTKMSGTSMATPHVAGAAAILKQLHPNWTARQLKPFLTSTATPGGYTVFQQGTGRVDLTRGTTQSAYASPASISTYLEYPAKESVAKTVTYHNDGDSDLNLTLSLTAKNNATGTATGLFSLDRTTVVVPAHGTADVALTMDPSADDFGLYGGVITAVDGDTRILTAVGAYKEVETYTVHFPITAKNGDAVSYGSTAMSRPLNLATGKRHTIGIDYEAGQLYARLPKGTYSFEGYTYYPTDEEGTRNVGYTLKPSVVVDDDTDVAFDQSETTPVSIKVDQAEAYDAYQTFYALQTLNGTVYGGGVHLSGILGTRNNLTATPTPAVTDRPYEVFYRTNKIDPLADPYLDEPAAGRYAYNLIHSFGNRVPTTATLRQRNRDLAAVRENYHAPATVDGASGRQSDFPSFGGYSFPTLPHVVPYGDDVVHYYSTEPGTSWSSQVTYHDGGGAQLALESAPFTERAKGRSRVDWFGSPQTSAAYAGRAAGADKLTVTYAPFSSFTAAHMGTSTATRSLTLARDGVTLGTSSGTAASFTVPASAGTYTLTGTATRQAAWTDLATGVHTQWTFHSAQAATAAYAPLYTVRADAHTDLTGRVRGPSATVDVTLDPGYATGEKIRKVTAQVSFDDGATWAKAPLVRIPAGWRAHIPRPRGSGHASLKITGVDTSGNSVEQTTIRAFAFG</sequence>
<dbReference type="Pfam" id="PF00082">
    <property type="entry name" value="Peptidase_S8"/>
    <property type="match status" value="1"/>
</dbReference>
<dbReference type="InterPro" id="IPR015500">
    <property type="entry name" value="Peptidase_S8_subtilisin-rel"/>
</dbReference>
<feature type="active site" description="Charge relay system" evidence="5">
    <location>
        <position position="274"/>
    </location>
</feature>
<keyword evidence="3 5" id="KW-0378">Hydrolase</keyword>
<keyword evidence="9" id="KW-1185">Reference proteome</keyword>